<proteinExistence type="predicted"/>
<dbReference type="InParanoid" id="A0A0P0V6C5"/>
<evidence type="ECO:0000313" key="1">
    <source>
        <dbReference type="EMBL" id="BAS73583.1"/>
    </source>
</evidence>
<dbReference type="AlphaFoldDB" id="A0A0P0V6C5"/>
<sequence length="152" mass="16745">MLKVFCASKLSTNEKLSNSCTTKQRSTSLRNQSHEQVWPRRLERGLELPGWRPDLAVHKGELDAPVVELLGVVPLAELEVDSGGLDDLDARESHTVARSHLGVHLFHGTIQCSVTVLLVHVVVTGSALVTQPDAIVLDRGWVALEDLTWQKL</sequence>
<gene>
    <name evidence="1" type="ordered locus">Os01g0666950</name>
    <name evidence="1" type="ORF">OSNPB_010666950</name>
</gene>
<evidence type="ECO:0000313" key="2">
    <source>
        <dbReference type="Proteomes" id="UP000059680"/>
    </source>
</evidence>
<accession>A0A0P0V6C5</accession>
<name>A0A0P0V6C5_ORYSJ</name>
<keyword evidence="2" id="KW-1185">Reference proteome</keyword>
<organism evidence="1 2">
    <name type="scientific">Oryza sativa subsp. japonica</name>
    <name type="common">Rice</name>
    <dbReference type="NCBI Taxonomy" id="39947"/>
    <lineage>
        <taxon>Eukaryota</taxon>
        <taxon>Viridiplantae</taxon>
        <taxon>Streptophyta</taxon>
        <taxon>Embryophyta</taxon>
        <taxon>Tracheophyta</taxon>
        <taxon>Spermatophyta</taxon>
        <taxon>Magnoliopsida</taxon>
        <taxon>Liliopsida</taxon>
        <taxon>Poales</taxon>
        <taxon>Poaceae</taxon>
        <taxon>BOP clade</taxon>
        <taxon>Oryzoideae</taxon>
        <taxon>Oryzeae</taxon>
        <taxon>Oryzinae</taxon>
        <taxon>Oryza</taxon>
        <taxon>Oryza sativa</taxon>
    </lineage>
</organism>
<protein>
    <submittedName>
        <fullName evidence="1">Os01g0666950 protein</fullName>
    </submittedName>
</protein>
<reference evidence="2" key="1">
    <citation type="journal article" date="2005" name="Nature">
        <title>The map-based sequence of the rice genome.</title>
        <authorList>
            <consortium name="International rice genome sequencing project (IRGSP)"/>
            <person name="Matsumoto T."/>
            <person name="Wu J."/>
            <person name="Kanamori H."/>
            <person name="Katayose Y."/>
            <person name="Fujisawa M."/>
            <person name="Namiki N."/>
            <person name="Mizuno H."/>
            <person name="Yamamoto K."/>
            <person name="Antonio B.A."/>
            <person name="Baba T."/>
            <person name="Sakata K."/>
            <person name="Nagamura Y."/>
            <person name="Aoki H."/>
            <person name="Arikawa K."/>
            <person name="Arita K."/>
            <person name="Bito T."/>
            <person name="Chiden Y."/>
            <person name="Fujitsuka N."/>
            <person name="Fukunaka R."/>
            <person name="Hamada M."/>
            <person name="Harada C."/>
            <person name="Hayashi A."/>
            <person name="Hijishita S."/>
            <person name="Honda M."/>
            <person name="Hosokawa S."/>
            <person name="Ichikawa Y."/>
            <person name="Idonuma A."/>
            <person name="Iijima M."/>
            <person name="Ikeda M."/>
            <person name="Ikeno M."/>
            <person name="Ito K."/>
            <person name="Ito S."/>
            <person name="Ito T."/>
            <person name="Ito Y."/>
            <person name="Ito Y."/>
            <person name="Iwabuchi A."/>
            <person name="Kamiya K."/>
            <person name="Karasawa W."/>
            <person name="Kurita K."/>
            <person name="Katagiri S."/>
            <person name="Kikuta A."/>
            <person name="Kobayashi H."/>
            <person name="Kobayashi N."/>
            <person name="Machita K."/>
            <person name="Maehara T."/>
            <person name="Masukawa M."/>
            <person name="Mizubayashi T."/>
            <person name="Mukai Y."/>
            <person name="Nagasaki H."/>
            <person name="Nagata Y."/>
            <person name="Naito S."/>
            <person name="Nakashima M."/>
            <person name="Nakama Y."/>
            <person name="Nakamichi Y."/>
            <person name="Nakamura M."/>
            <person name="Meguro A."/>
            <person name="Negishi M."/>
            <person name="Ohta I."/>
            <person name="Ohta T."/>
            <person name="Okamoto M."/>
            <person name="Ono N."/>
            <person name="Saji S."/>
            <person name="Sakaguchi M."/>
            <person name="Sakai K."/>
            <person name="Shibata M."/>
            <person name="Shimokawa T."/>
            <person name="Song J."/>
            <person name="Takazaki Y."/>
            <person name="Terasawa K."/>
            <person name="Tsugane M."/>
            <person name="Tsuji K."/>
            <person name="Ueda S."/>
            <person name="Waki K."/>
            <person name="Yamagata H."/>
            <person name="Yamamoto M."/>
            <person name="Yamamoto S."/>
            <person name="Yamane H."/>
            <person name="Yoshiki S."/>
            <person name="Yoshihara R."/>
            <person name="Yukawa K."/>
            <person name="Zhong H."/>
            <person name="Yano M."/>
            <person name="Yuan Q."/>
            <person name="Ouyang S."/>
            <person name="Liu J."/>
            <person name="Jones K.M."/>
            <person name="Gansberger K."/>
            <person name="Moffat K."/>
            <person name="Hill J."/>
            <person name="Bera J."/>
            <person name="Fadrosh D."/>
            <person name="Jin S."/>
            <person name="Johri S."/>
            <person name="Kim M."/>
            <person name="Overton L."/>
            <person name="Reardon M."/>
            <person name="Tsitrin T."/>
            <person name="Vuong H."/>
            <person name="Weaver B."/>
            <person name="Ciecko A."/>
            <person name="Tallon L."/>
            <person name="Jackson J."/>
            <person name="Pai G."/>
            <person name="Aken S.V."/>
            <person name="Utterback T."/>
            <person name="Reidmuller S."/>
            <person name="Feldblyum T."/>
            <person name="Hsiao J."/>
            <person name="Zismann V."/>
            <person name="Iobst S."/>
            <person name="de Vazeille A.R."/>
            <person name="Buell C.R."/>
            <person name="Ying K."/>
            <person name="Li Y."/>
            <person name="Lu T."/>
            <person name="Huang Y."/>
            <person name="Zhao Q."/>
            <person name="Feng Q."/>
            <person name="Zhang L."/>
            <person name="Zhu J."/>
            <person name="Weng Q."/>
            <person name="Mu J."/>
            <person name="Lu Y."/>
            <person name="Fan D."/>
            <person name="Liu Y."/>
            <person name="Guan J."/>
            <person name="Zhang Y."/>
            <person name="Yu S."/>
            <person name="Liu X."/>
            <person name="Zhang Y."/>
            <person name="Hong G."/>
            <person name="Han B."/>
            <person name="Choisne N."/>
            <person name="Demange N."/>
            <person name="Orjeda G."/>
            <person name="Samain S."/>
            <person name="Cattolico L."/>
            <person name="Pelletier E."/>
            <person name="Couloux A."/>
            <person name="Segurens B."/>
            <person name="Wincker P."/>
            <person name="D'Hont A."/>
            <person name="Scarpelli C."/>
            <person name="Weissenbach J."/>
            <person name="Salanoubat M."/>
            <person name="Quetier F."/>
            <person name="Yu Y."/>
            <person name="Kim H.R."/>
            <person name="Rambo T."/>
            <person name="Currie J."/>
            <person name="Collura K."/>
            <person name="Luo M."/>
            <person name="Yang T."/>
            <person name="Ammiraju J.S.S."/>
            <person name="Engler F."/>
            <person name="Soderlund C."/>
            <person name="Wing R.A."/>
            <person name="Palmer L.E."/>
            <person name="de la Bastide M."/>
            <person name="Spiegel L."/>
            <person name="Nascimento L."/>
            <person name="Zutavern T."/>
            <person name="O'Shaughnessy A."/>
            <person name="Dike S."/>
            <person name="Dedhia N."/>
            <person name="Preston R."/>
            <person name="Balija V."/>
            <person name="McCombie W.R."/>
            <person name="Chow T."/>
            <person name="Chen H."/>
            <person name="Chung M."/>
            <person name="Chen C."/>
            <person name="Shaw J."/>
            <person name="Wu H."/>
            <person name="Hsiao K."/>
            <person name="Chao Y."/>
            <person name="Chu M."/>
            <person name="Cheng C."/>
            <person name="Hour A."/>
            <person name="Lee P."/>
            <person name="Lin S."/>
            <person name="Lin Y."/>
            <person name="Liou J."/>
            <person name="Liu S."/>
            <person name="Hsing Y."/>
            <person name="Raghuvanshi S."/>
            <person name="Mohanty A."/>
            <person name="Bharti A.K."/>
            <person name="Gaur A."/>
            <person name="Gupta V."/>
            <person name="Kumar D."/>
            <person name="Ravi V."/>
            <person name="Vij S."/>
            <person name="Kapur A."/>
            <person name="Khurana P."/>
            <person name="Khurana P."/>
            <person name="Khurana J.P."/>
            <person name="Tyagi A.K."/>
            <person name="Gaikwad K."/>
            <person name="Singh A."/>
            <person name="Dalal V."/>
            <person name="Srivastava S."/>
            <person name="Dixit A."/>
            <person name="Pal A.K."/>
            <person name="Ghazi I.A."/>
            <person name="Yadav M."/>
            <person name="Pandit A."/>
            <person name="Bhargava A."/>
            <person name="Sureshbabu K."/>
            <person name="Batra K."/>
            <person name="Sharma T.R."/>
            <person name="Mohapatra T."/>
            <person name="Singh N.K."/>
            <person name="Messing J."/>
            <person name="Nelson A.B."/>
            <person name="Fuks G."/>
            <person name="Kavchok S."/>
            <person name="Keizer G."/>
            <person name="Linton E."/>
            <person name="Llaca V."/>
            <person name="Song R."/>
            <person name="Tanyolac B."/>
            <person name="Young S."/>
            <person name="Ho-Il K."/>
            <person name="Hahn J.H."/>
            <person name="Sangsakoo G."/>
            <person name="Vanavichit A."/>
            <person name="de Mattos Luiz.A.T."/>
            <person name="Zimmer P.D."/>
            <person name="Malone G."/>
            <person name="Dellagostin O."/>
            <person name="de Oliveira A.C."/>
            <person name="Bevan M."/>
            <person name="Bancroft I."/>
            <person name="Minx P."/>
            <person name="Cordum H."/>
            <person name="Wilson R."/>
            <person name="Cheng Z."/>
            <person name="Jin W."/>
            <person name="Jiang J."/>
            <person name="Leong S.A."/>
            <person name="Iwama H."/>
            <person name="Gojobori T."/>
            <person name="Itoh T."/>
            <person name="Niimura Y."/>
            <person name="Fujii Y."/>
            <person name="Habara T."/>
            <person name="Sakai H."/>
            <person name="Sato Y."/>
            <person name="Wilson G."/>
            <person name="Kumar K."/>
            <person name="McCouch S."/>
            <person name="Juretic N."/>
            <person name="Hoen D."/>
            <person name="Wright S."/>
            <person name="Bruskiewich R."/>
            <person name="Bureau T."/>
            <person name="Miyao A."/>
            <person name="Hirochika H."/>
            <person name="Nishikawa T."/>
            <person name="Kadowaki K."/>
            <person name="Sugiura M."/>
            <person name="Burr B."/>
            <person name="Sasaki T."/>
        </authorList>
    </citation>
    <scope>NUCLEOTIDE SEQUENCE [LARGE SCALE GENOMIC DNA]</scope>
    <source>
        <strain evidence="2">cv. Nipponbare</strain>
    </source>
</reference>
<dbReference type="Gramene" id="Os01t0666950-00">
    <property type="protein sequence ID" value="Os01t0666950-00"/>
    <property type="gene ID" value="Os01g0666950"/>
</dbReference>
<dbReference type="Proteomes" id="UP000059680">
    <property type="component" value="Chromosome 1"/>
</dbReference>
<dbReference type="EMBL" id="AP014957">
    <property type="protein sequence ID" value="BAS73583.1"/>
    <property type="molecule type" value="Genomic_DNA"/>
</dbReference>
<dbReference type="PaxDb" id="39947-A0A0P0V6C5"/>
<dbReference type="FunCoup" id="A0A0P0V6C5">
    <property type="interactions" value="7"/>
</dbReference>
<reference evidence="1 2" key="3">
    <citation type="journal article" date="2013" name="Rice">
        <title>Improvement of the Oryza sativa Nipponbare reference genome using next generation sequence and optical map data.</title>
        <authorList>
            <person name="Kawahara Y."/>
            <person name="de la Bastide M."/>
            <person name="Hamilton J.P."/>
            <person name="Kanamori H."/>
            <person name="McCombie W.R."/>
            <person name="Ouyang S."/>
            <person name="Schwartz D.C."/>
            <person name="Tanaka T."/>
            <person name="Wu J."/>
            <person name="Zhou S."/>
            <person name="Childs K.L."/>
            <person name="Davidson R.M."/>
            <person name="Lin H."/>
            <person name="Quesada-Ocampo L."/>
            <person name="Vaillancourt B."/>
            <person name="Sakai H."/>
            <person name="Lee S.S."/>
            <person name="Kim J."/>
            <person name="Numa H."/>
            <person name="Itoh T."/>
            <person name="Buell C.R."/>
            <person name="Matsumoto T."/>
        </authorList>
    </citation>
    <scope>NUCLEOTIDE SEQUENCE [LARGE SCALE GENOMIC DNA]</scope>
    <source>
        <strain evidence="2">cv. Nipponbare</strain>
    </source>
</reference>
<reference evidence="1 2" key="2">
    <citation type="journal article" date="2013" name="Plant Cell Physiol.">
        <title>Rice Annotation Project Database (RAP-DB): an integrative and interactive database for rice genomics.</title>
        <authorList>
            <person name="Sakai H."/>
            <person name="Lee S.S."/>
            <person name="Tanaka T."/>
            <person name="Numa H."/>
            <person name="Kim J."/>
            <person name="Kawahara Y."/>
            <person name="Wakimoto H."/>
            <person name="Yang C.C."/>
            <person name="Iwamoto M."/>
            <person name="Abe T."/>
            <person name="Yamada Y."/>
            <person name="Muto A."/>
            <person name="Inokuchi H."/>
            <person name="Ikemura T."/>
            <person name="Matsumoto T."/>
            <person name="Sasaki T."/>
            <person name="Itoh T."/>
        </authorList>
    </citation>
    <scope>NUCLEOTIDE SEQUENCE [LARGE SCALE GENOMIC DNA]</scope>
    <source>
        <strain evidence="2">cv. Nipponbare</strain>
    </source>
</reference>